<proteinExistence type="predicted"/>
<dbReference type="EMBL" id="KV020195">
    <property type="protein sequence ID" value="KZV14746.1"/>
    <property type="molecule type" value="Genomic_DNA"/>
</dbReference>
<evidence type="ECO:0000313" key="3">
    <source>
        <dbReference type="Proteomes" id="UP000250235"/>
    </source>
</evidence>
<protein>
    <submittedName>
        <fullName evidence="2">Uncharacterized protein</fullName>
    </submittedName>
</protein>
<feature type="region of interest" description="Disordered" evidence="1">
    <location>
        <begin position="1"/>
        <end position="29"/>
    </location>
</feature>
<evidence type="ECO:0000256" key="1">
    <source>
        <dbReference type="SAM" id="MobiDB-lite"/>
    </source>
</evidence>
<sequence length="77" mass="8712">MSCPEGGEGGCRRENGSAEKETPFPFLSEPFHGVQRRGFSRHRRVPVQIDYFITEDVAQELTKSQTTPLIVMLKVMT</sequence>
<organism evidence="2 3">
    <name type="scientific">Dorcoceras hygrometricum</name>
    <dbReference type="NCBI Taxonomy" id="472368"/>
    <lineage>
        <taxon>Eukaryota</taxon>
        <taxon>Viridiplantae</taxon>
        <taxon>Streptophyta</taxon>
        <taxon>Embryophyta</taxon>
        <taxon>Tracheophyta</taxon>
        <taxon>Spermatophyta</taxon>
        <taxon>Magnoliopsida</taxon>
        <taxon>eudicotyledons</taxon>
        <taxon>Gunneridae</taxon>
        <taxon>Pentapetalae</taxon>
        <taxon>asterids</taxon>
        <taxon>lamiids</taxon>
        <taxon>Lamiales</taxon>
        <taxon>Gesneriaceae</taxon>
        <taxon>Didymocarpoideae</taxon>
        <taxon>Trichosporeae</taxon>
        <taxon>Loxocarpinae</taxon>
        <taxon>Dorcoceras</taxon>
    </lineage>
</organism>
<accession>A0A2Z6ZZU2</accession>
<feature type="compositionally biased region" description="Basic and acidic residues" evidence="1">
    <location>
        <begin position="10"/>
        <end position="22"/>
    </location>
</feature>
<gene>
    <name evidence="2" type="ORF">F511_41154</name>
</gene>
<evidence type="ECO:0000313" key="2">
    <source>
        <dbReference type="EMBL" id="KZV14746.1"/>
    </source>
</evidence>
<dbReference type="AlphaFoldDB" id="A0A2Z6ZZU2"/>
<dbReference type="Proteomes" id="UP000250235">
    <property type="component" value="Unassembled WGS sequence"/>
</dbReference>
<keyword evidence="3" id="KW-1185">Reference proteome</keyword>
<name>A0A2Z6ZZU2_9LAMI</name>
<reference evidence="2 3" key="1">
    <citation type="journal article" date="2015" name="Proc. Natl. Acad. Sci. U.S.A.">
        <title>The resurrection genome of Boea hygrometrica: A blueprint for survival of dehydration.</title>
        <authorList>
            <person name="Xiao L."/>
            <person name="Yang G."/>
            <person name="Zhang L."/>
            <person name="Yang X."/>
            <person name="Zhao S."/>
            <person name="Ji Z."/>
            <person name="Zhou Q."/>
            <person name="Hu M."/>
            <person name="Wang Y."/>
            <person name="Chen M."/>
            <person name="Xu Y."/>
            <person name="Jin H."/>
            <person name="Xiao X."/>
            <person name="Hu G."/>
            <person name="Bao F."/>
            <person name="Hu Y."/>
            <person name="Wan P."/>
            <person name="Li L."/>
            <person name="Deng X."/>
            <person name="Kuang T."/>
            <person name="Xiang C."/>
            <person name="Zhu J.K."/>
            <person name="Oliver M.J."/>
            <person name="He Y."/>
        </authorList>
    </citation>
    <scope>NUCLEOTIDE SEQUENCE [LARGE SCALE GENOMIC DNA]</scope>
    <source>
        <strain evidence="3">cv. XS01</strain>
    </source>
</reference>